<keyword evidence="1" id="KW-0449">Lipoprotein</keyword>
<proteinExistence type="predicted"/>
<evidence type="ECO:0000313" key="1">
    <source>
        <dbReference type="EMBL" id="MBE9635926.1"/>
    </source>
</evidence>
<dbReference type="PROSITE" id="PS51257">
    <property type="entry name" value="PROKAR_LIPOPROTEIN"/>
    <property type="match status" value="1"/>
</dbReference>
<sequence length="225" mass="24092">MTFKTTCRAGLLAGLIATLAACGNDDRRDPLLESAYESLFGGFGAEEQTPITDQQVGQALAATDRPVIRFTVLDREAEALAVEIERNGAHRTYATADRQAIVLRNGLITATRGLGGDLMSVEEDRLLGLLRGRSAGQATYVQRYLTPEDVTEALSFTCTVTPGQSSDIAQGVIRTSVTVMQAACSDGQGTAFTDSYLVDGSGEIVTSKQWLGETTGYATMQQLRR</sequence>
<dbReference type="InterPro" id="IPR023373">
    <property type="entry name" value="YmcC_sf"/>
</dbReference>
<comment type="caution">
    <text evidence="1">The sequence shown here is derived from an EMBL/GenBank/DDBJ whole genome shotgun (WGS) entry which is preliminary data.</text>
</comment>
<keyword evidence="2" id="KW-1185">Reference proteome</keyword>
<gene>
    <name evidence="1" type="ORF">IQ782_03640</name>
</gene>
<evidence type="ECO:0000313" key="2">
    <source>
        <dbReference type="Proteomes" id="UP000607796"/>
    </source>
</evidence>
<reference evidence="1 2" key="1">
    <citation type="journal article" date="2021" name="Int. J. Syst. Evol. Microbiol.">
        <title>Salipiger mangrovisoli sp. nov., isolated from mangrove soil and the proposal for the reclassification of Paraphaeobacter pallidus as Salipiger pallidus comb. nov.</title>
        <authorList>
            <person name="Du J."/>
            <person name="Liu Y."/>
            <person name="Pei T."/>
            <person name="Deng M.R."/>
            <person name="Zhu H."/>
        </authorList>
    </citation>
    <scope>NUCLEOTIDE SEQUENCE [LARGE SCALE GENOMIC DNA]</scope>
    <source>
        <strain evidence="1 2">6D45A</strain>
    </source>
</reference>
<organism evidence="1 2">
    <name type="scientific">Salipiger mangrovisoli</name>
    <dbReference type="NCBI Taxonomy" id="2865933"/>
    <lineage>
        <taxon>Bacteria</taxon>
        <taxon>Pseudomonadati</taxon>
        <taxon>Pseudomonadota</taxon>
        <taxon>Alphaproteobacteria</taxon>
        <taxon>Rhodobacterales</taxon>
        <taxon>Roseobacteraceae</taxon>
        <taxon>Salipiger</taxon>
    </lineage>
</organism>
<dbReference type="Gene3D" id="2.40.360.10">
    <property type="entry name" value="YmcC-like"/>
    <property type="match status" value="1"/>
</dbReference>
<dbReference type="Pfam" id="PF11102">
    <property type="entry name" value="YjbF"/>
    <property type="match status" value="1"/>
</dbReference>
<name>A0ABR9WXB8_9RHOB</name>
<dbReference type="SUPFAM" id="SSF159270">
    <property type="entry name" value="YmcC-like"/>
    <property type="match status" value="1"/>
</dbReference>
<dbReference type="Proteomes" id="UP000607796">
    <property type="component" value="Unassembled WGS sequence"/>
</dbReference>
<dbReference type="InterPro" id="IPR021308">
    <property type="entry name" value="GfcB"/>
</dbReference>
<accession>A0ABR9WXB8</accession>
<dbReference type="EMBL" id="JADFFK010000002">
    <property type="protein sequence ID" value="MBE9635926.1"/>
    <property type="molecule type" value="Genomic_DNA"/>
</dbReference>
<dbReference type="RefSeq" id="WP_194133264.1">
    <property type="nucleotide sequence ID" value="NZ_JADFFK010000002.1"/>
</dbReference>
<protein>
    <submittedName>
        <fullName evidence="1">YjbF family lipoprotein</fullName>
    </submittedName>
</protein>